<reference evidence="4 5" key="1">
    <citation type="submission" date="2019-05" db="EMBL/GenBank/DDBJ databases">
        <title>The metagenome of a microbial culture collection derived from dairy environment covers the genomic content of the human microbiome.</title>
        <authorList>
            <person name="Roder T."/>
            <person name="Wuthrich D."/>
            <person name="Sattari Z."/>
            <person name="Von Ah U."/>
            <person name="Bar C."/>
            <person name="Ronchi F."/>
            <person name="Macpherson A.J."/>
            <person name="Ganal-Vonarburg S.C."/>
            <person name="Bruggmann R."/>
            <person name="Vergeres G."/>
        </authorList>
    </citation>
    <scope>NUCLEOTIDE SEQUENCE [LARGE SCALE GENOMIC DNA]</scope>
    <source>
        <strain evidence="4 5">FAM 24227</strain>
    </source>
</reference>
<dbReference type="OrthoDB" id="27330at2"/>
<organism evidence="4 5">
    <name type="scientific">Ruoffia tabacinasalis</name>
    <dbReference type="NCBI Taxonomy" id="87458"/>
    <lineage>
        <taxon>Bacteria</taxon>
        <taxon>Bacillati</taxon>
        <taxon>Bacillota</taxon>
        <taxon>Bacilli</taxon>
        <taxon>Lactobacillales</taxon>
        <taxon>Aerococcaceae</taxon>
        <taxon>Ruoffia</taxon>
    </lineage>
</organism>
<evidence type="ECO:0000259" key="3">
    <source>
        <dbReference type="Pfam" id="PF03816"/>
    </source>
</evidence>
<dbReference type="NCBIfam" id="TIGR00350">
    <property type="entry name" value="lytR_cpsA_psr"/>
    <property type="match status" value="1"/>
</dbReference>
<evidence type="ECO:0000256" key="2">
    <source>
        <dbReference type="SAM" id="SignalP"/>
    </source>
</evidence>
<proteinExistence type="inferred from homology"/>
<evidence type="ECO:0000256" key="1">
    <source>
        <dbReference type="ARBA" id="ARBA00006068"/>
    </source>
</evidence>
<feature type="signal peptide" evidence="2">
    <location>
        <begin position="1"/>
        <end position="26"/>
    </location>
</feature>
<dbReference type="InterPro" id="IPR004474">
    <property type="entry name" value="LytR_CpsA_psr"/>
</dbReference>
<dbReference type="AlphaFoldDB" id="A0A5R9DWH4"/>
<keyword evidence="2" id="KW-0732">Signal</keyword>
<dbReference type="Gene3D" id="3.40.630.190">
    <property type="entry name" value="LCP protein"/>
    <property type="match status" value="1"/>
</dbReference>
<dbReference type="Proteomes" id="UP000306420">
    <property type="component" value="Unassembled WGS sequence"/>
</dbReference>
<sequence>MKFTRNVLLILLMVTSTLSPNPFVSAQEESSESSEHFSMLFMGVDTGDLGRVDQGRSDTMMVMDINKEEETGILASIPRDAYVEIEGYGLDKINHAYAFGGAELSLSTVNNFLDTNIENYVVVNMAGLKEIVDAVGTIEVTPPTSFSIGGYDFVAGVTTKLDSDMALAYARERYTSGGDYARQERQREIVQAVMQKATELESIPNYIKMFSALSDNIETNLSLPQLFDLYKTYNSNIEIETYQLTGTGEMIDGIYYDIIDENSLAALKEQLH</sequence>
<feature type="chain" id="PRO_5024433061" description="Cell envelope-related transcriptional attenuator domain-containing protein" evidence="2">
    <location>
        <begin position="27"/>
        <end position="272"/>
    </location>
</feature>
<dbReference type="InterPro" id="IPR050922">
    <property type="entry name" value="LytR/CpsA/Psr_CW_biosynth"/>
</dbReference>
<gene>
    <name evidence="4" type="ORF">FEZ33_07585</name>
</gene>
<comment type="caution">
    <text evidence="4">The sequence shown here is derived from an EMBL/GenBank/DDBJ whole genome shotgun (WGS) entry which is preliminary data.</text>
</comment>
<dbReference type="RefSeq" id="WP_138404803.1">
    <property type="nucleotide sequence ID" value="NZ_VBSP01000025.1"/>
</dbReference>
<dbReference type="PANTHER" id="PTHR33392:SF6">
    <property type="entry name" value="POLYISOPRENYL-TEICHOIC ACID--PEPTIDOGLYCAN TEICHOIC ACID TRANSFERASE TAGU"/>
    <property type="match status" value="1"/>
</dbReference>
<comment type="similarity">
    <text evidence="1">Belongs to the LytR/CpsA/Psr (LCP) family.</text>
</comment>
<feature type="domain" description="Cell envelope-related transcriptional attenuator" evidence="3">
    <location>
        <begin position="56"/>
        <end position="197"/>
    </location>
</feature>
<evidence type="ECO:0000313" key="5">
    <source>
        <dbReference type="Proteomes" id="UP000306420"/>
    </source>
</evidence>
<name>A0A5R9DWH4_9LACT</name>
<dbReference type="PANTHER" id="PTHR33392">
    <property type="entry name" value="POLYISOPRENYL-TEICHOIC ACID--PEPTIDOGLYCAN TEICHOIC ACID TRANSFERASE TAGU"/>
    <property type="match status" value="1"/>
</dbReference>
<dbReference type="EMBL" id="VBSP01000025">
    <property type="protein sequence ID" value="TLQ40702.1"/>
    <property type="molecule type" value="Genomic_DNA"/>
</dbReference>
<dbReference type="Pfam" id="PF03816">
    <property type="entry name" value="LytR_cpsA_psr"/>
    <property type="match status" value="1"/>
</dbReference>
<evidence type="ECO:0000313" key="4">
    <source>
        <dbReference type="EMBL" id="TLQ40702.1"/>
    </source>
</evidence>
<protein>
    <recommendedName>
        <fullName evidence="3">Cell envelope-related transcriptional attenuator domain-containing protein</fullName>
    </recommendedName>
</protein>
<accession>A0A5R9DWH4</accession>